<evidence type="ECO:0000256" key="1">
    <source>
        <dbReference type="SAM" id="Phobius"/>
    </source>
</evidence>
<evidence type="ECO:0000256" key="2">
    <source>
        <dbReference type="SAM" id="SignalP"/>
    </source>
</evidence>
<organism evidence="3 4">
    <name type="scientific">Dongia sedimenti</name>
    <dbReference type="NCBI Taxonomy" id="3064282"/>
    <lineage>
        <taxon>Bacteria</taxon>
        <taxon>Pseudomonadati</taxon>
        <taxon>Pseudomonadota</taxon>
        <taxon>Alphaproteobacteria</taxon>
        <taxon>Rhodospirillales</taxon>
        <taxon>Dongiaceae</taxon>
        <taxon>Dongia</taxon>
    </lineage>
</organism>
<protein>
    <recommendedName>
        <fullName evidence="5">VPLPA-CTERM sorting domain-containing protein</fullName>
    </recommendedName>
</protein>
<feature type="transmembrane region" description="Helical" evidence="1">
    <location>
        <begin position="203"/>
        <end position="222"/>
    </location>
</feature>
<accession>A0ABU0YKG4</accession>
<name>A0ABU0YKG4_9PROT</name>
<keyword evidence="1" id="KW-0472">Membrane</keyword>
<sequence length="231" mass="23754">MIAMLNNARLRAIGAGLLGFAAMLFAASAPSAASTYTLTYSGQVTAATGMFSTLGVTGGDAVSGTVGLENLDVYSEFSSALVFNRLFSQFPMPSAFQVSHGVSKFTFENDGIGSILSQLYGGTTSSLFLTAFGPVTQLSLYYETGAANVPLESLVGLTDWGQVPGLLSGSIASLFGKFEVTNLGSVTFSINLPPAAPVATTPIPAALPLFISALGGLGFVGWRRRRGQAAA</sequence>
<dbReference type="RefSeq" id="WP_379955651.1">
    <property type="nucleotide sequence ID" value="NZ_JAUYVI010000003.1"/>
</dbReference>
<feature type="signal peptide" evidence="2">
    <location>
        <begin position="1"/>
        <end position="26"/>
    </location>
</feature>
<comment type="caution">
    <text evidence="3">The sequence shown here is derived from an EMBL/GenBank/DDBJ whole genome shotgun (WGS) entry which is preliminary data.</text>
</comment>
<evidence type="ECO:0000313" key="4">
    <source>
        <dbReference type="Proteomes" id="UP001230156"/>
    </source>
</evidence>
<keyword evidence="1" id="KW-1133">Transmembrane helix</keyword>
<evidence type="ECO:0000313" key="3">
    <source>
        <dbReference type="EMBL" id="MDQ7248204.1"/>
    </source>
</evidence>
<dbReference type="EMBL" id="JAUYVI010000003">
    <property type="protein sequence ID" value="MDQ7248204.1"/>
    <property type="molecule type" value="Genomic_DNA"/>
</dbReference>
<feature type="chain" id="PRO_5047021777" description="VPLPA-CTERM sorting domain-containing protein" evidence="2">
    <location>
        <begin position="27"/>
        <end position="231"/>
    </location>
</feature>
<keyword evidence="1" id="KW-0812">Transmembrane</keyword>
<evidence type="ECO:0008006" key="5">
    <source>
        <dbReference type="Google" id="ProtNLM"/>
    </source>
</evidence>
<keyword evidence="2" id="KW-0732">Signal</keyword>
<reference evidence="4" key="1">
    <citation type="submission" date="2023-08" db="EMBL/GenBank/DDBJ databases">
        <title>Rhodospirillaceae gen. nov., a novel taxon isolated from the Yangtze River Yuezi River estuary sludge.</title>
        <authorList>
            <person name="Ruan L."/>
        </authorList>
    </citation>
    <scope>NUCLEOTIDE SEQUENCE [LARGE SCALE GENOMIC DNA]</scope>
    <source>
        <strain evidence="4">R-7</strain>
    </source>
</reference>
<gene>
    <name evidence="3" type="ORF">Q8A70_11035</name>
</gene>
<keyword evidence="4" id="KW-1185">Reference proteome</keyword>
<dbReference type="Proteomes" id="UP001230156">
    <property type="component" value="Unassembled WGS sequence"/>
</dbReference>
<proteinExistence type="predicted"/>